<feature type="compositionally biased region" description="Low complexity" evidence="3">
    <location>
        <begin position="494"/>
        <end position="944"/>
    </location>
</feature>
<dbReference type="InterPro" id="IPR001846">
    <property type="entry name" value="VWF_type-D"/>
</dbReference>
<accession>A0A9U8EH81</accession>
<dbReference type="SMART" id="SM00216">
    <property type="entry name" value="VWD"/>
    <property type="match status" value="1"/>
</dbReference>
<keyword evidence="4" id="KW-0812">Transmembrane</keyword>
<keyword evidence="1 2" id="KW-1015">Disulfide bond</keyword>
<feature type="region of interest" description="Disordered" evidence="3">
    <location>
        <begin position="490"/>
        <end position="947"/>
    </location>
</feature>
<evidence type="ECO:0000256" key="1">
    <source>
        <dbReference type="ARBA" id="ARBA00023157"/>
    </source>
</evidence>
<feature type="disulfide bond" evidence="2">
    <location>
        <begin position="1551"/>
        <end position="1561"/>
    </location>
</feature>
<evidence type="ECO:0000259" key="6">
    <source>
        <dbReference type="PROSITE" id="PS50026"/>
    </source>
</evidence>
<name>A0A9U8EH81_BIOGL</name>
<dbReference type="Pfam" id="PF00094">
    <property type="entry name" value="VWD"/>
    <property type="match status" value="1"/>
</dbReference>
<comment type="caution">
    <text evidence="2">Lacks conserved residue(s) required for the propagation of feature annotation.</text>
</comment>
<dbReference type="Pfam" id="PF26129">
    <property type="entry name" value="Vwde"/>
    <property type="match status" value="1"/>
</dbReference>
<dbReference type="PROSITE" id="PS50835">
    <property type="entry name" value="IG_LIKE"/>
    <property type="match status" value="1"/>
</dbReference>
<dbReference type="PROSITE" id="PS00022">
    <property type="entry name" value="EGF_1"/>
    <property type="match status" value="1"/>
</dbReference>
<evidence type="ECO:0000256" key="5">
    <source>
        <dbReference type="SAM" id="SignalP"/>
    </source>
</evidence>
<evidence type="ECO:0000256" key="3">
    <source>
        <dbReference type="SAM" id="MobiDB-lite"/>
    </source>
</evidence>
<feature type="signal peptide" evidence="5">
    <location>
        <begin position="1"/>
        <end position="27"/>
    </location>
</feature>
<dbReference type="PROSITE" id="PS51233">
    <property type="entry name" value="VWFD"/>
    <property type="match status" value="1"/>
</dbReference>
<keyword evidence="4" id="KW-0472">Membrane</keyword>
<sequence>MTSSVHCLKKLTVLVSVISLISYSTQAQQIECQNVGVGDPNKFDIDNFEFSSQDPNNGIEQIRYNCCQESYGHAWCPQVNDQSPRLEIKLPQPISIGGLIIQRPSTTPTNPLADKFMKYFNLYFVTSSDAIVQSNKIAEGIANTSVHETTLTFYPLIVKHITIEPKEWEKQACFRLELLECYVITAQATPATPPPLTTTTTVTTTTTLITTTEKVTLPPVPNANWSLIDFTQDFVISNGFNLSLVGQPNTNSSGIHLETSSQFIQITDSSIKCLTNPTNCQAGFTISLVIKITTLVEGSILFTSGGDKPDQPGITFIYRFGQIHVVVSTSTLSWYISLSHTQILSWYNKFTTIYVSWSVQQNLQLIVDEVLVAEALFPLSHSVTSAITNSLIIGGNTVQCIVSSIKIWLVHIFILINQSIVSCQCNFGSTTTRTSTTRPPTTTPLITSTSRLPTTVLFPTSTPGTDCNFGCIPQDSCSTWPEYTEPIITEEIDTTPTQGPPISTISSSTSRTSTATTQAPTTAAPQPTTQAPTTAAPQHTTQKPTTAAPQPTTQGPTTAAPQPTTTTTAAPQPTTQAPTTAAPQPTTQAPTTAAPQSTTQEPTTAAPKPTTTAPTTAAPQPTTTAPTTAAPQPTTTAPTTAAPQPTTTAPTTAAPQPITTAPTTAAPQPTTTAPTTAAPQPTTASPTTAAPQSTTASPTTAAPQPTTTAPTTAVPEPTTTAPTTAAPQPTTTAPTTAAPQPTTASPTTAAPQSTTASPTTAAPQPTTTAPTTAAPQPTTTAPTTAAPQPTTAAPTTAAPTTAAPQPTTTAPTTAAPQPTTTAPTTAAPQPTTTAPTTAATQPTTTAPTTAAPQSTTTAPTTAAPQPTTTAPTTAAPQPTTTAPTTAAPQPTTTAPTTAAPQPTTTAPTTAAPQPTTASPTTAAPQPTTTVPTTTAAPRPTTTTTPPCPEFTYSVSLATTVNSNGQGLLSCSISTVPPVGVTVQFTWYINGVAVNVIKVIEAPDRSATILASETGVDLLNKVITCSAEVKFLTSGALWCHKQTSNTLRPTVTCPPSTPISVTEGGGHYLLHLNVSVPPALFCKPEDSSQCRVEVVTNVLGTNQELKCSQTQIIPQVVIGVDTVGDGSNKQCGVLITNNNWFLGVTIPIKATVDGISDGNRIRKLRIFVRIVGSVSNSVNDVYCNDIDITAINGPNPSSCSSVNDPHMTTFDKRRYNNMLQGEFVLYRHTTLPYEVSVLYRPCVNGNNRVTCNCGAAVRSGDDVITFKTCDARQNLPQYGGGNSIIIVEVFKNGEFTKGTKIRRYGTGQKYEVTLPIGTKITVLASRKPFMDINVVASALDHSKTEGLCGDFNGNALNDFNGMNEASFNSFWRRSGSLFNGVAASTYTSHEKFCSCINSQTALCDEGLDVFTCTTTQTNPADVTNSLVQQAKLPVLGQTQIRSRRYVRQTVDISGSESFTVEQATDYCTNYLENSSTVLNCVLQLDKRTVNASIASCVEDLVDTGEREWALPHVRDLTEQCLTIARQDPDVWNATGTNDGEPDLPETITTSLCPEPCGNNGDCINGVCICKAGYSGEKCDVTKDTVPIVLPATEACDLMGSSCTNVFIDGLHFYQSSNLTCHIRYVTVSDRVTLTGEVATVPATYISVSQITCPVLSRRNAFISVSNDKVRQSNHSYLHVYTKSSCQECDISTAGDSATCKWKPYTCIIDDQCYVRDELYVGDNCFVCNPDKRTDGWSALSAPQCQATVQPLEGSKSTTDDTAVIVLGVITGVLCLSVLIVAAYLIKKRIDRKKKHRYLSRDNSDTSSVDFSGARVAQTSSGHVISEDPKGDRLAAAYNPTFN</sequence>
<dbReference type="InterPro" id="IPR008979">
    <property type="entry name" value="Galactose-bd-like_sf"/>
</dbReference>
<dbReference type="SUPFAM" id="SSF49785">
    <property type="entry name" value="Galactose-binding domain-like"/>
    <property type="match status" value="1"/>
</dbReference>
<evidence type="ECO:0000313" key="10">
    <source>
        <dbReference type="RefSeq" id="XP_013087081.2"/>
    </source>
</evidence>
<evidence type="ECO:0000313" key="9">
    <source>
        <dbReference type="Proteomes" id="UP001165740"/>
    </source>
</evidence>
<evidence type="ECO:0000256" key="2">
    <source>
        <dbReference type="PROSITE-ProRule" id="PRU00076"/>
    </source>
</evidence>
<dbReference type="PANTHER" id="PTHR24216:SF65">
    <property type="entry name" value="PAXILLIN-LIKE PROTEIN 1"/>
    <property type="match status" value="1"/>
</dbReference>
<feature type="domain" description="Ig-like" evidence="7">
    <location>
        <begin position="948"/>
        <end position="1027"/>
    </location>
</feature>
<dbReference type="SUPFAM" id="SSF49899">
    <property type="entry name" value="Concanavalin A-like lectins/glucanases"/>
    <property type="match status" value="1"/>
</dbReference>
<feature type="chain" id="PRO_5040943926" evidence="5">
    <location>
        <begin position="28"/>
        <end position="1841"/>
    </location>
</feature>
<dbReference type="Gene3D" id="2.60.120.260">
    <property type="entry name" value="Galactose-binding domain-like"/>
    <property type="match status" value="1"/>
</dbReference>
<organism evidence="9 10">
    <name type="scientific">Biomphalaria glabrata</name>
    <name type="common">Bloodfluke planorb</name>
    <name type="synonym">Freshwater snail</name>
    <dbReference type="NCBI Taxonomy" id="6526"/>
    <lineage>
        <taxon>Eukaryota</taxon>
        <taxon>Metazoa</taxon>
        <taxon>Spiralia</taxon>
        <taxon>Lophotrochozoa</taxon>
        <taxon>Mollusca</taxon>
        <taxon>Gastropoda</taxon>
        <taxon>Heterobranchia</taxon>
        <taxon>Euthyneura</taxon>
        <taxon>Panpulmonata</taxon>
        <taxon>Hygrophila</taxon>
        <taxon>Lymnaeoidea</taxon>
        <taxon>Planorbidae</taxon>
        <taxon>Biomphalaria</taxon>
    </lineage>
</organism>
<feature type="domain" description="EGF-like" evidence="6">
    <location>
        <begin position="1547"/>
        <end position="1578"/>
    </location>
</feature>
<dbReference type="PROSITE" id="PS50026">
    <property type="entry name" value="EGF_3"/>
    <property type="match status" value="1"/>
</dbReference>
<feature type="disulfide bond" evidence="2">
    <location>
        <begin position="1568"/>
        <end position="1577"/>
    </location>
</feature>
<dbReference type="PANTHER" id="PTHR24216">
    <property type="entry name" value="PAXILLIN-RELATED"/>
    <property type="match status" value="1"/>
</dbReference>
<dbReference type="OrthoDB" id="6126170at2759"/>
<feature type="transmembrane region" description="Helical" evidence="4">
    <location>
        <begin position="1761"/>
        <end position="1784"/>
    </location>
</feature>
<dbReference type="GeneID" id="106071503"/>
<keyword evidence="4" id="KW-1133">Transmembrane helix</keyword>
<evidence type="ECO:0000259" key="7">
    <source>
        <dbReference type="PROSITE" id="PS50835"/>
    </source>
</evidence>
<dbReference type="KEGG" id="bgt:106071503"/>
<dbReference type="Gene3D" id="2.10.25.10">
    <property type="entry name" value="Laminin"/>
    <property type="match status" value="1"/>
</dbReference>
<dbReference type="PROSITE" id="PS01186">
    <property type="entry name" value="EGF_2"/>
    <property type="match status" value="1"/>
</dbReference>
<protein>
    <submittedName>
        <fullName evidence="10">Mucin-2-like</fullName>
    </submittedName>
</protein>
<dbReference type="Proteomes" id="UP001165740">
    <property type="component" value="Chromosome 1"/>
</dbReference>
<reference evidence="10" key="1">
    <citation type="submission" date="2025-08" db="UniProtKB">
        <authorList>
            <consortium name="RefSeq"/>
        </authorList>
    </citation>
    <scope>IDENTIFICATION</scope>
</reference>
<dbReference type="InterPro" id="IPR058727">
    <property type="entry name" value="Helical_Vwde"/>
</dbReference>
<gene>
    <name evidence="10" type="primary">LOC106071503</name>
</gene>
<keyword evidence="5" id="KW-0732">Signal</keyword>
<proteinExistence type="predicted"/>
<dbReference type="CDD" id="cd00054">
    <property type="entry name" value="EGF_CA"/>
    <property type="match status" value="1"/>
</dbReference>
<keyword evidence="9" id="KW-1185">Reference proteome</keyword>
<feature type="domain" description="VWFD" evidence="8">
    <location>
        <begin position="1196"/>
        <end position="1378"/>
    </location>
</feature>
<keyword evidence="2" id="KW-0245">EGF-like domain</keyword>
<dbReference type="InterPro" id="IPR007110">
    <property type="entry name" value="Ig-like_dom"/>
</dbReference>
<dbReference type="InterPro" id="IPR013320">
    <property type="entry name" value="ConA-like_dom_sf"/>
</dbReference>
<evidence type="ECO:0000259" key="8">
    <source>
        <dbReference type="PROSITE" id="PS51233"/>
    </source>
</evidence>
<evidence type="ECO:0000256" key="4">
    <source>
        <dbReference type="SAM" id="Phobius"/>
    </source>
</evidence>
<dbReference type="RefSeq" id="XP_013087081.2">
    <property type="nucleotide sequence ID" value="XM_013231627.2"/>
</dbReference>
<dbReference type="InterPro" id="IPR000742">
    <property type="entry name" value="EGF"/>
</dbReference>